<organism evidence="8 9">
    <name type="scientific">Lottia gigantea</name>
    <name type="common">Giant owl limpet</name>
    <dbReference type="NCBI Taxonomy" id="225164"/>
    <lineage>
        <taxon>Eukaryota</taxon>
        <taxon>Metazoa</taxon>
        <taxon>Spiralia</taxon>
        <taxon>Lophotrochozoa</taxon>
        <taxon>Mollusca</taxon>
        <taxon>Gastropoda</taxon>
        <taxon>Patellogastropoda</taxon>
        <taxon>Lottioidea</taxon>
        <taxon>Lottiidae</taxon>
        <taxon>Lottia</taxon>
    </lineage>
</organism>
<feature type="domain" description="G-protein coupled receptors family 1 profile" evidence="7">
    <location>
        <begin position="73"/>
        <end position="335"/>
    </location>
</feature>
<dbReference type="RefSeq" id="XP_009052463.1">
    <property type="nucleotide sequence ID" value="XM_009054215.1"/>
</dbReference>
<dbReference type="SUPFAM" id="SSF81321">
    <property type="entry name" value="Family A G protein-coupled receptor-like"/>
    <property type="match status" value="1"/>
</dbReference>
<proteinExistence type="inferred from homology"/>
<feature type="transmembrane region" description="Helical" evidence="6">
    <location>
        <begin position="322"/>
        <end position="342"/>
    </location>
</feature>
<dbReference type="CTD" id="20238134"/>
<feature type="transmembrane region" description="Helical" evidence="6">
    <location>
        <begin position="276"/>
        <end position="302"/>
    </location>
</feature>
<dbReference type="Pfam" id="PF10324">
    <property type="entry name" value="7TM_GPCR_Srw"/>
    <property type="match status" value="1"/>
</dbReference>
<dbReference type="GeneID" id="20238134"/>
<dbReference type="PROSITE" id="PS50262">
    <property type="entry name" value="G_PROTEIN_RECEP_F1_2"/>
    <property type="match status" value="1"/>
</dbReference>
<feature type="transmembrane region" description="Helical" evidence="6">
    <location>
        <begin position="61"/>
        <end position="81"/>
    </location>
</feature>
<feature type="transmembrane region" description="Helical" evidence="6">
    <location>
        <begin position="93"/>
        <end position="114"/>
    </location>
</feature>
<evidence type="ECO:0000256" key="3">
    <source>
        <dbReference type="ARBA" id="ARBA00022989"/>
    </source>
</evidence>
<evidence type="ECO:0000313" key="8">
    <source>
        <dbReference type="EMBL" id="ESO96976.1"/>
    </source>
</evidence>
<keyword evidence="2 5" id="KW-0812">Transmembrane</keyword>
<feature type="transmembrane region" description="Helical" evidence="6">
    <location>
        <begin position="134"/>
        <end position="156"/>
    </location>
</feature>
<keyword evidence="5" id="KW-0807">Transducer</keyword>
<accession>V4ATC7</accession>
<keyword evidence="5" id="KW-0675">Receptor</keyword>
<evidence type="ECO:0000256" key="1">
    <source>
        <dbReference type="ARBA" id="ARBA00004370"/>
    </source>
</evidence>
<protein>
    <recommendedName>
        <fullName evidence="7">G-protein coupled receptors family 1 profile domain-containing protein</fullName>
    </recommendedName>
</protein>
<dbReference type="PRINTS" id="PR00237">
    <property type="entry name" value="GPCRRHODOPSN"/>
</dbReference>
<keyword evidence="5" id="KW-0297">G-protein coupled receptor</keyword>
<keyword evidence="9" id="KW-1185">Reference proteome</keyword>
<dbReference type="GO" id="GO:0016020">
    <property type="term" value="C:membrane"/>
    <property type="evidence" value="ECO:0007669"/>
    <property type="project" value="UniProtKB-SubCell"/>
</dbReference>
<dbReference type="PROSITE" id="PS00237">
    <property type="entry name" value="G_PROTEIN_RECEP_F1_1"/>
    <property type="match status" value="1"/>
</dbReference>
<evidence type="ECO:0000256" key="4">
    <source>
        <dbReference type="ARBA" id="ARBA00023136"/>
    </source>
</evidence>
<keyword evidence="3 6" id="KW-1133">Transmembrane helix</keyword>
<dbReference type="HOGENOM" id="CLU_009579_24_7_1"/>
<dbReference type="KEGG" id="lgi:LOTGIDRAFT_159724"/>
<dbReference type="OrthoDB" id="10011262at2759"/>
<evidence type="ECO:0000313" key="9">
    <source>
        <dbReference type="Proteomes" id="UP000030746"/>
    </source>
</evidence>
<dbReference type="InterPro" id="IPR019427">
    <property type="entry name" value="7TM_GPCR_serpentine_rcpt_Srw"/>
</dbReference>
<dbReference type="InterPro" id="IPR052954">
    <property type="entry name" value="GPCR-Ligand_Int"/>
</dbReference>
<dbReference type="Proteomes" id="UP000030746">
    <property type="component" value="Unassembled WGS sequence"/>
</dbReference>
<evidence type="ECO:0000256" key="6">
    <source>
        <dbReference type="SAM" id="Phobius"/>
    </source>
</evidence>
<name>V4ATC7_LOTGI</name>
<dbReference type="PANTHER" id="PTHR46641">
    <property type="entry name" value="FMRFAMIDE RECEPTOR-RELATED"/>
    <property type="match status" value="1"/>
</dbReference>
<dbReference type="AlphaFoldDB" id="V4ATC7"/>
<feature type="transmembrane region" description="Helical" evidence="6">
    <location>
        <begin position="227"/>
        <end position="255"/>
    </location>
</feature>
<evidence type="ECO:0000256" key="2">
    <source>
        <dbReference type="ARBA" id="ARBA00022692"/>
    </source>
</evidence>
<dbReference type="PANTHER" id="PTHR46641:SF2">
    <property type="entry name" value="FMRFAMIDE RECEPTOR"/>
    <property type="match status" value="1"/>
</dbReference>
<sequence length="363" mass="41390">MPNLVPERLNGFSRYLHYPEIEQSWTSELTKMAGNTSNILEDMEITMARNMSSDTKAVCAVLTPIICSTGIVGNILSLMVLTRKEMTSVPSCFLKALCVCDLCILLIQFPDFFKFNDSLMKMGSFIVFYRYYKIVWYVIANYFLTCACWIITAMAIERCVSLYFLTKTKMICTILRARVSIGGITMVSLVLNFFRIFEYVPNTNPSHPAPYLTTRFGLSKGYIAYNYAVGIVLVSVIPLIMLVTFNSFLVCYLIMHRKRVAKTGLTSSVDPGRVSVVVATMVIIFIMCHSIGVYVSMHIALVGRAETLRYPMFHRLSDINNLLKNFNTSINFLLFCVISKKFRKILKRVLKRQKEVFTSTLRT</sequence>
<evidence type="ECO:0000259" key="7">
    <source>
        <dbReference type="PROSITE" id="PS50262"/>
    </source>
</evidence>
<comment type="subcellular location">
    <subcellularLocation>
        <location evidence="1">Membrane</location>
    </subcellularLocation>
</comment>
<feature type="transmembrane region" description="Helical" evidence="6">
    <location>
        <begin position="177"/>
        <end position="197"/>
    </location>
</feature>
<dbReference type="Gene3D" id="1.20.1070.10">
    <property type="entry name" value="Rhodopsin 7-helix transmembrane proteins"/>
    <property type="match status" value="1"/>
</dbReference>
<dbReference type="GO" id="GO:0008528">
    <property type="term" value="F:G protein-coupled peptide receptor activity"/>
    <property type="evidence" value="ECO:0007669"/>
    <property type="project" value="InterPro"/>
</dbReference>
<dbReference type="CDD" id="cd14978">
    <property type="entry name" value="7tmA_FMRFamide_R-like"/>
    <property type="match status" value="1"/>
</dbReference>
<dbReference type="InterPro" id="IPR000276">
    <property type="entry name" value="GPCR_Rhodpsn"/>
</dbReference>
<gene>
    <name evidence="8" type="ORF">LOTGIDRAFT_159724</name>
</gene>
<keyword evidence="4 6" id="KW-0472">Membrane</keyword>
<dbReference type="EMBL" id="KB201362">
    <property type="protein sequence ID" value="ESO96976.1"/>
    <property type="molecule type" value="Genomic_DNA"/>
</dbReference>
<dbReference type="InterPro" id="IPR017452">
    <property type="entry name" value="GPCR_Rhodpsn_7TM"/>
</dbReference>
<evidence type="ECO:0000256" key="5">
    <source>
        <dbReference type="RuleBase" id="RU000688"/>
    </source>
</evidence>
<reference evidence="8 9" key="1">
    <citation type="journal article" date="2013" name="Nature">
        <title>Insights into bilaterian evolution from three spiralian genomes.</title>
        <authorList>
            <person name="Simakov O."/>
            <person name="Marletaz F."/>
            <person name="Cho S.J."/>
            <person name="Edsinger-Gonzales E."/>
            <person name="Havlak P."/>
            <person name="Hellsten U."/>
            <person name="Kuo D.H."/>
            <person name="Larsson T."/>
            <person name="Lv J."/>
            <person name="Arendt D."/>
            <person name="Savage R."/>
            <person name="Osoegawa K."/>
            <person name="de Jong P."/>
            <person name="Grimwood J."/>
            <person name="Chapman J.A."/>
            <person name="Shapiro H."/>
            <person name="Aerts A."/>
            <person name="Otillar R.P."/>
            <person name="Terry A.Y."/>
            <person name="Boore J.L."/>
            <person name="Grigoriev I.V."/>
            <person name="Lindberg D.R."/>
            <person name="Seaver E.C."/>
            <person name="Weisblat D.A."/>
            <person name="Putnam N.H."/>
            <person name="Rokhsar D.S."/>
        </authorList>
    </citation>
    <scope>NUCLEOTIDE SEQUENCE [LARGE SCALE GENOMIC DNA]</scope>
</reference>
<comment type="similarity">
    <text evidence="5">Belongs to the G-protein coupled receptor 1 family.</text>
</comment>
<dbReference type="OMA" id="CWITVAV"/>